<evidence type="ECO:0000313" key="1">
    <source>
        <dbReference type="EMBL" id="RUS81741.1"/>
    </source>
</evidence>
<proteinExistence type="predicted"/>
<keyword evidence="2" id="KW-1185">Reference proteome</keyword>
<protein>
    <submittedName>
        <fullName evidence="1">Uncharacterized protein</fullName>
    </submittedName>
</protein>
<comment type="caution">
    <text evidence="1">The sequence shown here is derived from an EMBL/GenBank/DDBJ whole genome shotgun (WGS) entry which is preliminary data.</text>
</comment>
<name>A0A433TJN6_ELYCH</name>
<organism evidence="1 2">
    <name type="scientific">Elysia chlorotica</name>
    <name type="common">Eastern emerald elysia</name>
    <name type="synonym">Sea slug</name>
    <dbReference type="NCBI Taxonomy" id="188477"/>
    <lineage>
        <taxon>Eukaryota</taxon>
        <taxon>Metazoa</taxon>
        <taxon>Spiralia</taxon>
        <taxon>Lophotrochozoa</taxon>
        <taxon>Mollusca</taxon>
        <taxon>Gastropoda</taxon>
        <taxon>Heterobranchia</taxon>
        <taxon>Euthyneura</taxon>
        <taxon>Panpulmonata</taxon>
        <taxon>Sacoglossa</taxon>
        <taxon>Placobranchoidea</taxon>
        <taxon>Plakobranchidae</taxon>
        <taxon>Elysia</taxon>
    </lineage>
</organism>
<sequence>MGHWSHTNMRACRELECDRMCCFSLETTRPHVGHCWRWSRAWYCLWRSRSCGDEKRAGHWPHRRMSRAWATRKWQVRLVLLGNTWPQRLHLNWWLSWCLASSARDGNLSLHCMQRNLSTVTWVSMWCCRLDSEENLSPQTQQRYGLSPVCSIVWIFRLSTDDTTKPQILHFIFSFLPLFGVSSPSIPDASPCALLSFPSTFTFSWRCM</sequence>
<dbReference type="EMBL" id="RQTK01000322">
    <property type="protein sequence ID" value="RUS81741.1"/>
    <property type="molecule type" value="Genomic_DNA"/>
</dbReference>
<gene>
    <name evidence="1" type="ORF">EGW08_010495</name>
</gene>
<dbReference type="Proteomes" id="UP000271974">
    <property type="component" value="Unassembled WGS sequence"/>
</dbReference>
<dbReference type="AlphaFoldDB" id="A0A433TJN6"/>
<accession>A0A433TJN6</accession>
<evidence type="ECO:0000313" key="2">
    <source>
        <dbReference type="Proteomes" id="UP000271974"/>
    </source>
</evidence>
<reference evidence="1 2" key="1">
    <citation type="submission" date="2019-01" db="EMBL/GenBank/DDBJ databases">
        <title>A draft genome assembly of the solar-powered sea slug Elysia chlorotica.</title>
        <authorList>
            <person name="Cai H."/>
            <person name="Li Q."/>
            <person name="Fang X."/>
            <person name="Li J."/>
            <person name="Curtis N.E."/>
            <person name="Altenburger A."/>
            <person name="Shibata T."/>
            <person name="Feng M."/>
            <person name="Maeda T."/>
            <person name="Schwartz J.A."/>
            <person name="Shigenobu S."/>
            <person name="Lundholm N."/>
            <person name="Nishiyama T."/>
            <person name="Yang H."/>
            <person name="Hasebe M."/>
            <person name="Li S."/>
            <person name="Pierce S.K."/>
            <person name="Wang J."/>
        </authorList>
    </citation>
    <scope>NUCLEOTIDE SEQUENCE [LARGE SCALE GENOMIC DNA]</scope>
    <source>
        <strain evidence="1">EC2010</strain>
        <tissue evidence="1">Whole organism of an adult</tissue>
    </source>
</reference>